<comment type="similarity">
    <text evidence="1">Belongs to the apolipoprotein L family.</text>
</comment>
<sequence length="360" mass="40273">RYSDCCSRSFAVKGNHMPWIFIGLVIYTICITPTDTIDINSQSFSNMDKKEKTRVIDDILEATFNPSDDEKLQYSEDWNKFQQKMGEMNSNAKKTVKRLRSIADRLDEAWWEYKMSYATGTFVCVVGGVLTLTNESIYAKGFGIAGFLISYIASSIDYTKHSEDNKVAEKLLKETRDNFIAVRKEIHLWIARKKYFRITYIYGQAIAHKVATPQVLMFLRECIFDSKEIPPMVKNMATLIEKWVWNSGAKAPFQGVAEGAAKNGAQNGAKFADDAIQAGAKASTQGVAKNGAQVADDVAEAGLKTAGNFQKLIAVMDTGLLLMDTKELVFTIKELVRNKGSDAAKDLREKAEEIEDAFIQ</sequence>
<dbReference type="GO" id="GO:0008289">
    <property type="term" value="F:lipid binding"/>
    <property type="evidence" value="ECO:0007669"/>
    <property type="project" value="InterPro"/>
</dbReference>
<dbReference type="GO" id="GO:0006869">
    <property type="term" value="P:lipid transport"/>
    <property type="evidence" value="ECO:0007669"/>
    <property type="project" value="InterPro"/>
</dbReference>
<dbReference type="Proteomes" id="UP001159428">
    <property type="component" value="Unassembled WGS sequence"/>
</dbReference>
<dbReference type="InterPro" id="IPR008405">
    <property type="entry name" value="ApoL"/>
</dbReference>
<evidence type="ECO:0008006" key="4">
    <source>
        <dbReference type="Google" id="ProtNLM"/>
    </source>
</evidence>
<comment type="caution">
    <text evidence="2">The sequence shown here is derived from an EMBL/GenBank/DDBJ whole genome shotgun (WGS) entry which is preliminary data.</text>
</comment>
<dbReference type="GO" id="GO:0005576">
    <property type="term" value="C:extracellular region"/>
    <property type="evidence" value="ECO:0007669"/>
    <property type="project" value="InterPro"/>
</dbReference>
<organism evidence="2 3">
    <name type="scientific">Pocillopora meandrina</name>
    <dbReference type="NCBI Taxonomy" id="46732"/>
    <lineage>
        <taxon>Eukaryota</taxon>
        <taxon>Metazoa</taxon>
        <taxon>Cnidaria</taxon>
        <taxon>Anthozoa</taxon>
        <taxon>Hexacorallia</taxon>
        <taxon>Scleractinia</taxon>
        <taxon>Astrocoeniina</taxon>
        <taxon>Pocilloporidae</taxon>
        <taxon>Pocillopora</taxon>
    </lineage>
</organism>
<gene>
    <name evidence="2" type="ORF">PMEA_00014044</name>
</gene>
<protein>
    <recommendedName>
        <fullName evidence="4">Secreted protein</fullName>
    </recommendedName>
</protein>
<dbReference type="GO" id="GO:0042157">
    <property type="term" value="P:lipoprotein metabolic process"/>
    <property type="evidence" value="ECO:0007669"/>
    <property type="project" value="InterPro"/>
</dbReference>
<name>A0AAU9WY05_9CNID</name>
<keyword evidence="3" id="KW-1185">Reference proteome</keyword>
<reference evidence="2 3" key="1">
    <citation type="submission" date="2022-05" db="EMBL/GenBank/DDBJ databases">
        <authorList>
            <consortium name="Genoscope - CEA"/>
            <person name="William W."/>
        </authorList>
    </citation>
    <scope>NUCLEOTIDE SEQUENCE [LARGE SCALE GENOMIC DNA]</scope>
</reference>
<accession>A0AAU9WY05</accession>
<dbReference type="PANTHER" id="PTHR14096">
    <property type="entry name" value="APOLIPOPROTEIN L"/>
    <property type="match status" value="1"/>
</dbReference>
<evidence type="ECO:0000313" key="2">
    <source>
        <dbReference type="EMBL" id="CAH3129582.1"/>
    </source>
</evidence>
<dbReference type="PANTHER" id="PTHR14096:SF28">
    <property type="entry name" value="APOLIPOPROTEIN L, 1-RELATED"/>
    <property type="match status" value="1"/>
</dbReference>
<evidence type="ECO:0000256" key="1">
    <source>
        <dbReference type="ARBA" id="ARBA00010090"/>
    </source>
</evidence>
<feature type="non-terminal residue" evidence="2">
    <location>
        <position position="1"/>
    </location>
</feature>
<dbReference type="AlphaFoldDB" id="A0AAU9WY05"/>
<dbReference type="EMBL" id="CALNXJ010000024">
    <property type="protein sequence ID" value="CAH3129582.1"/>
    <property type="molecule type" value="Genomic_DNA"/>
</dbReference>
<proteinExistence type="inferred from homology"/>
<dbReference type="GO" id="GO:0016020">
    <property type="term" value="C:membrane"/>
    <property type="evidence" value="ECO:0007669"/>
    <property type="project" value="TreeGrafter"/>
</dbReference>
<evidence type="ECO:0000313" key="3">
    <source>
        <dbReference type="Proteomes" id="UP001159428"/>
    </source>
</evidence>